<dbReference type="InterPro" id="IPR047589">
    <property type="entry name" value="DUF11_rpt"/>
</dbReference>
<feature type="region of interest" description="Disordered" evidence="1">
    <location>
        <begin position="2018"/>
        <end position="2068"/>
    </location>
</feature>
<dbReference type="NCBIfam" id="TIGR01451">
    <property type="entry name" value="B_ant_repeat"/>
    <property type="match status" value="1"/>
</dbReference>
<feature type="domain" description="DUF7933" evidence="5">
    <location>
        <begin position="657"/>
        <end position="781"/>
    </location>
</feature>
<dbReference type="RefSeq" id="WP_195170010.1">
    <property type="nucleotide sequence ID" value="NZ_CP062983.1"/>
</dbReference>
<dbReference type="InterPro" id="IPR057693">
    <property type="entry name" value="DUF7933"/>
</dbReference>
<sequence>MNRKPEGFSLQQASGDVGTVRENILFYRSGKFTVYILMLIGFAFLLFSSAATTSAQASNLTITPLTWNIVGLDSNSPTSGPYLFPVGARVCATTATTNINVTFSWQTANTNINLRSGSLSTINIPSLSAAQCTDAYFEIEVNRVAGAYETARRYVITASDGSSTASTPTPRELYVERLISQNRNATTNIRFGTSLPSLTSVAPGGSMNLLVGNTYYIELTGNTATQGYEQLETFISLANTVFRILSVSTTYTANTSPYVSTPNDKLYADACLWENDPNSPNYRACLDSGKKAGGTIVTTYQVQIIGGGGTTQSLNSLIYDFSGASFHYNSDYGVGARFANIIDPTSVDISKRFAPATTSVGGTSTLIFTLTNPNGGAISGYNFVDNLPAGMQVASTPSATTSGCGTPTFAPTAGATSLSFSNGTVAGNSTCTISVNVTTSAANTYTNTTNNLFVGTVDTGKTATADLTVTTAPPPPTCTSGLSLATWTFPLASSATNPAATSSTVTTSSAAGLGGTTPSRAFINSLTYTGTSGSWEMDNVATGTTLVTTNNQYFQFGINTTGIESVTLSFAAQRTTQGARNLQLYYGAAAGTASNVYSLASAGSWSAFGPLTINTGLNASGITLFRFYVYNAGVTNNGHSIYMDDVTFTGCGTPQQPTLTKAFTPSVIAANGTSSLTFTLTNPNQIALTNASFTDDLPSGMTVANPTGASTTCGGTWTPTSGNTSLSFSGGTIPANGSCTVTVAVTTTVAGPSTNVSGFISTTQTGQNNGTGGSAAATLTVVLPPELDKIFSPNPILAGGTSTLTFKVTNPNPNTAISGVAFTDNLPAGVVIANPPTASTSGCGSPTFAPVAGSGVATFSGGTIAAGGTCTASVNVTASGTGTYNNVTSNVTHIVNSQTVAGNTASDTLTVNAPSPSITLLKQVGLNTGSEPWLTYLALPEGQGLYYLLTIENTGDVPLTGITINDPTVNASGCVWSDPLPVASASNENHIDTCIIGPVTAIAGETINTAQASGTYNSTPYTDNASAAYATTGLTVVKAATPTSYTAAGETINYTFTVTNSGSATLSGPITIDDDITTDEACPELNTIGNNDNFFNPSEQIECTASYLTTSSDVNAGSVVNIASASAEDTTSPTDTVTVTGPAIPIEANNDNFSGTPIVGATGGNTATVYTNDTLNSVAFANTDVTPSITADGGLTGVSINADGTITVPAGTPANTYTVSYQICQALNATNCDTADVTIVVSAAAIVANDDDFSGTPIASSAGGNTATVYTNDMLNGAAFATTDVTPSITADGGLTGVSINADGTITVPAGTPANTYTVSYQICEVLNPTNCDPANVTIVVAANPIVANNDDFSTTPITSGAGGNTSTVYTNDTLNGVAFATSDVTASITADGGLTGVSINADGTITVPPGTPPNSYTVTYEICEAANPTNCDTADVTIVVASNSIVANNDDFSATPITSGAGGNTPTVYTNDTLNGVAFATTDVTASITGNGGLTGVSINADGTVSVPAGTAPATYTITYEICEVANPTNCDTADVTIVVVADVIDAINDDFSTTPITSGTGGDTPSVFTNDTLNGVPFAPTDVTANITDDGGITGVLINADGTLTIPPGTPPGSYTIVYEICEVANPTNCDTGSVTVVVAANPIVATNDDFTTSPVSGGTGGDTPSVFTNDTLNGVPFAPTDVTASITDDGGITGILINADGTLTIPPGTPPGSYTIVYEICEVANPTNCDTAEAIVAINAAGMADLSVDKTANVTSMGDPTQFAVDDVIEYTITLTNIGAETANNVVVEDRLSANLEFTAITGGTMSGSCAHDGTNPGGTITCNVASILSGTQLTLVYNVRVDSLLTGPTDTYSNVAEVMASDEPDPNSTPGNGVPTEDDYISLELPWIYDPPYGVKTNDGGDPVLQWSMIWYNPTPVDATNVTVTDPILAGTTYRGPVTCNVFGSSVTTRCEYDAGTDSIIWEGTIAGITPGGTIQDNRLEITFVVDVDDSIDDLENIASLTIPSFGTGPFTTQASSSWSLTATPTPTTPAPPTETNEPPAQPTSAATAEATPLPSEPTLTPQLDPEALGVTELPSTGETPSWRPLLILFIGGLLGVCVIAWGYIRKHFLQRD</sequence>
<feature type="domain" description="DUF7933" evidence="5">
    <location>
        <begin position="349"/>
        <end position="469"/>
    </location>
</feature>
<keyword evidence="2" id="KW-0472">Membrane</keyword>
<evidence type="ECO:0000259" key="5">
    <source>
        <dbReference type="Pfam" id="PF25564"/>
    </source>
</evidence>
<dbReference type="Proteomes" id="UP000594468">
    <property type="component" value="Chromosome"/>
</dbReference>
<keyword evidence="2" id="KW-1133">Transmembrane helix</keyword>
<evidence type="ECO:0000256" key="1">
    <source>
        <dbReference type="SAM" id="MobiDB-lite"/>
    </source>
</evidence>
<dbReference type="InterPro" id="IPR055354">
    <property type="entry name" value="DUF7507"/>
</dbReference>
<evidence type="ECO:0000313" key="7">
    <source>
        <dbReference type="Proteomes" id="UP000594468"/>
    </source>
</evidence>
<dbReference type="InterPro" id="IPR001434">
    <property type="entry name" value="OmcB-like_DUF11"/>
</dbReference>
<keyword evidence="2" id="KW-0812">Transmembrane</keyword>
<evidence type="ECO:0000256" key="2">
    <source>
        <dbReference type="SAM" id="Phobius"/>
    </source>
</evidence>
<reference evidence="6 7" key="1">
    <citation type="submission" date="2020-02" db="EMBL/GenBank/DDBJ databases">
        <authorList>
            <person name="Zheng R.K."/>
            <person name="Sun C.M."/>
        </authorList>
    </citation>
    <scope>NUCLEOTIDE SEQUENCE [LARGE SCALE GENOMIC DNA]</scope>
    <source>
        <strain evidence="7">rifampicinis</strain>
    </source>
</reference>
<gene>
    <name evidence="6" type="ORF">G4Y79_19960</name>
</gene>
<dbReference type="KEGG" id="pmet:G4Y79_19960"/>
<evidence type="ECO:0000313" key="6">
    <source>
        <dbReference type="EMBL" id="QPC81940.1"/>
    </source>
</evidence>
<feature type="domain" description="DUF7507" evidence="4">
    <location>
        <begin position="915"/>
        <end position="1020"/>
    </location>
</feature>
<evidence type="ECO:0000259" key="4">
    <source>
        <dbReference type="Pfam" id="PF24346"/>
    </source>
</evidence>
<feature type="domain" description="DUF7507" evidence="4">
    <location>
        <begin position="1033"/>
        <end position="1133"/>
    </location>
</feature>
<dbReference type="Pfam" id="PF25564">
    <property type="entry name" value="DUF7933"/>
    <property type="match status" value="3"/>
</dbReference>
<dbReference type="Pfam" id="PF01345">
    <property type="entry name" value="DUF11"/>
    <property type="match status" value="1"/>
</dbReference>
<feature type="domain" description="DUF11" evidence="3">
    <location>
        <begin position="1748"/>
        <end position="1873"/>
    </location>
</feature>
<feature type="transmembrane region" description="Helical" evidence="2">
    <location>
        <begin position="32"/>
        <end position="51"/>
    </location>
</feature>
<proteinExistence type="predicted"/>
<dbReference type="Pfam" id="PF24346">
    <property type="entry name" value="DUF7507"/>
    <property type="match status" value="2"/>
</dbReference>
<protein>
    <submittedName>
        <fullName evidence="6">DUF11 domain-containing protein</fullName>
    </submittedName>
</protein>
<name>A0A7S8E7R3_9CHLR</name>
<dbReference type="EMBL" id="CP062983">
    <property type="protein sequence ID" value="QPC81940.1"/>
    <property type="molecule type" value="Genomic_DNA"/>
</dbReference>
<feature type="transmembrane region" description="Helical" evidence="2">
    <location>
        <begin position="2090"/>
        <end position="2109"/>
    </location>
</feature>
<accession>A0A7S8E7R3</accession>
<feature type="domain" description="DUF7933" evidence="5">
    <location>
        <begin position="785"/>
        <end position="911"/>
    </location>
</feature>
<keyword evidence="7" id="KW-1185">Reference proteome</keyword>
<organism evidence="6 7">
    <name type="scientific">Phototrophicus methaneseepsis</name>
    <dbReference type="NCBI Taxonomy" id="2710758"/>
    <lineage>
        <taxon>Bacteria</taxon>
        <taxon>Bacillati</taxon>
        <taxon>Chloroflexota</taxon>
        <taxon>Candidatus Thermofontia</taxon>
        <taxon>Phototrophicales</taxon>
        <taxon>Phototrophicaceae</taxon>
        <taxon>Phototrophicus</taxon>
    </lineage>
</organism>
<evidence type="ECO:0000259" key="3">
    <source>
        <dbReference type="Pfam" id="PF01345"/>
    </source>
</evidence>